<proteinExistence type="predicted"/>
<evidence type="ECO:0000313" key="1">
    <source>
        <dbReference type="EMBL" id="JAI05672.1"/>
    </source>
</evidence>
<dbReference type="AlphaFoldDB" id="A0A0E9XTC3"/>
<reference evidence="1" key="2">
    <citation type="journal article" date="2015" name="Fish Shellfish Immunol.">
        <title>Early steps in the European eel (Anguilla anguilla)-Vibrio vulnificus interaction in the gills: Role of the RtxA13 toxin.</title>
        <authorList>
            <person name="Callol A."/>
            <person name="Pajuelo D."/>
            <person name="Ebbesson L."/>
            <person name="Teles M."/>
            <person name="MacKenzie S."/>
            <person name="Amaro C."/>
        </authorList>
    </citation>
    <scope>NUCLEOTIDE SEQUENCE</scope>
</reference>
<organism evidence="1">
    <name type="scientific">Anguilla anguilla</name>
    <name type="common">European freshwater eel</name>
    <name type="synonym">Muraena anguilla</name>
    <dbReference type="NCBI Taxonomy" id="7936"/>
    <lineage>
        <taxon>Eukaryota</taxon>
        <taxon>Metazoa</taxon>
        <taxon>Chordata</taxon>
        <taxon>Craniata</taxon>
        <taxon>Vertebrata</taxon>
        <taxon>Euteleostomi</taxon>
        <taxon>Actinopterygii</taxon>
        <taxon>Neopterygii</taxon>
        <taxon>Teleostei</taxon>
        <taxon>Anguilliformes</taxon>
        <taxon>Anguillidae</taxon>
        <taxon>Anguilla</taxon>
    </lineage>
</organism>
<dbReference type="EMBL" id="GBXM01002906">
    <property type="protein sequence ID" value="JAI05672.1"/>
    <property type="molecule type" value="Transcribed_RNA"/>
</dbReference>
<sequence length="23" mass="2625">MLEKCSQTHPTGHISLFIFFCAN</sequence>
<protein>
    <submittedName>
        <fullName evidence="1">Uncharacterized protein</fullName>
    </submittedName>
</protein>
<name>A0A0E9XTC3_ANGAN</name>
<accession>A0A0E9XTC3</accession>
<reference evidence="1" key="1">
    <citation type="submission" date="2014-11" db="EMBL/GenBank/DDBJ databases">
        <authorList>
            <person name="Amaro Gonzalez C."/>
        </authorList>
    </citation>
    <scope>NUCLEOTIDE SEQUENCE</scope>
</reference>